<dbReference type="PANTHER" id="PTHR21648:SF0">
    <property type="entry name" value="RADIAL SPOKE HEAD PROTEIN 3 HOMOLOG"/>
    <property type="match status" value="1"/>
</dbReference>
<evidence type="ECO:0000256" key="2">
    <source>
        <dbReference type="ARBA" id="ARBA00006737"/>
    </source>
</evidence>
<feature type="region of interest" description="Disordered" evidence="10">
    <location>
        <begin position="623"/>
        <end position="692"/>
    </location>
</feature>
<feature type="compositionally biased region" description="Basic and acidic residues" evidence="10">
    <location>
        <begin position="643"/>
        <end position="655"/>
    </location>
</feature>
<comment type="caution">
    <text evidence="11">The sequence shown here is derived from an EMBL/GenBank/DDBJ whole genome shotgun (WGS) entry which is preliminary data.</text>
</comment>
<feature type="region of interest" description="Disordered" evidence="10">
    <location>
        <begin position="545"/>
        <end position="571"/>
    </location>
</feature>
<feature type="compositionally biased region" description="Basic residues" evidence="10">
    <location>
        <begin position="633"/>
        <end position="642"/>
    </location>
</feature>
<accession>A0AAD1Y978</accession>
<dbReference type="InterPro" id="IPR009290">
    <property type="entry name" value="Radial_spoke_3"/>
</dbReference>
<dbReference type="GO" id="GO:0005929">
    <property type="term" value="C:cilium"/>
    <property type="evidence" value="ECO:0007669"/>
    <property type="project" value="TreeGrafter"/>
</dbReference>
<keyword evidence="5" id="KW-0282">Flagellum</keyword>
<feature type="region of interest" description="Disordered" evidence="10">
    <location>
        <begin position="71"/>
        <end position="93"/>
    </location>
</feature>
<dbReference type="EMBL" id="CAMPGE010029370">
    <property type="protein sequence ID" value="CAI2386834.1"/>
    <property type="molecule type" value="Genomic_DNA"/>
</dbReference>
<feature type="coiled-coil region" evidence="9">
    <location>
        <begin position="328"/>
        <end position="375"/>
    </location>
</feature>
<protein>
    <submittedName>
        <fullName evidence="11">Uncharacterized protein</fullName>
    </submittedName>
</protein>
<feature type="compositionally biased region" description="Basic and acidic residues" evidence="10">
    <location>
        <begin position="666"/>
        <end position="692"/>
    </location>
</feature>
<evidence type="ECO:0000256" key="4">
    <source>
        <dbReference type="ARBA" id="ARBA00022553"/>
    </source>
</evidence>
<comment type="similarity">
    <text evidence="2">Belongs to the flagellar radial spoke RSP3 family.</text>
</comment>
<evidence type="ECO:0000313" key="12">
    <source>
        <dbReference type="Proteomes" id="UP001295684"/>
    </source>
</evidence>
<evidence type="ECO:0000256" key="10">
    <source>
        <dbReference type="SAM" id="MobiDB-lite"/>
    </source>
</evidence>
<dbReference type="AlphaFoldDB" id="A0AAD1Y978"/>
<evidence type="ECO:0000256" key="8">
    <source>
        <dbReference type="ARBA" id="ARBA00023273"/>
    </source>
</evidence>
<keyword evidence="4" id="KW-0597">Phosphoprotein</keyword>
<dbReference type="Proteomes" id="UP001295684">
    <property type="component" value="Unassembled WGS sequence"/>
</dbReference>
<keyword evidence="9" id="KW-0175">Coiled coil</keyword>
<keyword evidence="12" id="KW-1185">Reference proteome</keyword>
<keyword evidence="8" id="KW-0966">Cell projection</keyword>
<keyword evidence="6" id="KW-0969">Cilium</keyword>
<keyword evidence="7" id="KW-0206">Cytoskeleton</keyword>
<evidence type="ECO:0000256" key="3">
    <source>
        <dbReference type="ARBA" id="ARBA00022490"/>
    </source>
</evidence>
<reference evidence="11" key="1">
    <citation type="submission" date="2023-07" db="EMBL/GenBank/DDBJ databases">
        <authorList>
            <consortium name="AG Swart"/>
            <person name="Singh M."/>
            <person name="Singh A."/>
            <person name="Seah K."/>
            <person name="Emmerich C."/>
        </authorList>
    </citation>
    <scope>NUCLEOTIDE SEQUENCE</scope>
    <source>
        <strain evidence="11">DP1</strain>
    </source>
</reference>
<organism evidence="11 12">
    <name type="scientific">Euplotes crassus</name>
    <dbReference type="NCBI Taxonomy" id="5936"/>
    <lineage>
        <taxon>Eukaryota</taxon>
        <taxon>Sar</taxon>
        <taxon>Alveolata</taxon>
        <taxon>Ciliophora</taxon>
        <taxon>Intramacronucleata</taxon>
        <taxon>Spirotrichea</taxon>
        <taxon>Hypotrichia</taxon>
        <taxon>Euplotida</taxon>
        <taxon>Euplotidae</taxon>
        <taxon>Moneuplotes</taxon>
    </lineage>
</organism>
<comment type="subcellular location">
    <subcellularLocation>
        <location evidence="1">Cytoplasm</location>
        <location evidence="1">Cytoskeleton</location>
        <location evidence="1">Flagellum axoneme</location>
    </subcellularLocation>
</comment>
<dbReference type="PANTHER" id="PTHR21648">
    <property type="entry name" value="FLAGELLAR RADIAL SPOKE PROTEIN 3"/>
    <property type="match status" value="1"/>
</dbReference>
<evidence type="ECO:0000256" key="7">
    <source>
        <dbReference type="ARBA" id="ARBA00023212"/>
    </source>
</evidence>
<proteinExistence type="inferred from homology"/>
<sequence>MFGAQDAGYEFSAQPRVVDSRPKFRDPYGQSYDYIPQNIMHDPRIARGSTNASMVIPAGNHPDAIFLEKKKEQQRRVKLQQEDESRRRAEFEAQRDIKTPEPLPGRVNLDIQTEPFVENLTDKPTEFEIGVQSDFYIDRPPTPLFVPIKTGEDAETQVEKDMLDEDVYDFNEIVAPLLSVLCFNTVEQAQMEVYEEHEFNYIDKRRKEFERVRNLKLIEAQRLEAAENRRKQEMDRRRNQVKARVINKVSAHQKYTSRQISKKYLSDVFGDTLKLLEDHGTLVESLPGFLHEQAVPWLYEQTCKFLHDEDLIDLNAEEIVESAISYPVRAHQETVERDNERLRQIEKEEEAKLLAKEERRQAKRAEELKRFNEEVKQKFIEEGDQRDRIIIHEITNPDGNDLDIPIIGVFGGHFFQIVSVLNSAKEVLGAGIDPFLDEERIYRFLVNYISSHMKCDRFFIKARAELFEYCIKKNIKPEAIHKSKEDVKNELKEYLLQLDDVMLNEEIRNLRKESDEIGLDLKIITLVHNALVNLILKAPLLKEETSKESSEPATSSKSSKKPKSSKSSKNLVKLDPAIDKVKLCFPKECIDWPKDQPFDAKEIPEPEKVKAVVRIKIPFEEIKDEEEDEKPPSTKRSKKSDKRSKNNDSRVESSKNESILEDDDKDKEKEGDQDKPKEEAKTPEFREQEIEDRVTMINPRGENYNILVFHQAAGRVLRKDILNSLVKTVPEFAEVDVEVILDKVNKYCDDLDTMFINNYCDCSHLDIEVQQFDFEIN</sequence>
<evidence type="ECO:0000256" key="9">
    <source>
        <dbReference type="SAM" id="Coils"/>
    </source>
</evidence>
<keyword evidence="3" id="KW-0963">Cytoplasm</keyword>
<evidence type="ECO:0000256" key="1">
    <source>
        <dbReference type="ARBA" id="ARBA00004611"/>
    </source>
</evidence>
<evidence type="ECO:0000313" key="11">
    <source>
        <dbReference type="EMBL" id="CAI2386834.1"/>
    </source>
</evidence>
<dbReference type="Pfam" id="PF06098">
    <property type="entry name" value="Radial_spoke_3"/>
    <property type="match status" value="1"/>
</dbReference>
<gene>
    <name evidence="11" type="ORF">ECRASSUSDP1_LOCUS28459</name>
</gene>
<evidence type="ECO:0000256" key="6">
    <source>
        <dbReference type="ARBA" id="ARBA00023069"/>
    </source>
</evidence>
<name>A0AAD1Y978_EUPCR</name>
<evidence type="ECO:0000256" key="5">
    <source>
        <dbReference type="ARBA" id="ARBA00022846"/>
    </source>
</evidence>